<reference evidence="1" key="1">
    <citation type="journal article" date="2020" name="Int. J. Syst. Evol. Microbiol.">
        <title>Notification of changes in taxonomic opinion previously published outside the IJSEM.</title>
        <authorList>
            <person name="Oren A."/>
            <person name="Garrity G."/>
        </authorList>
    </citation>
    <scope>NUCLEOTIDE SEQUENCE</scope>
    <source>
        <strain evidence="1">TCYB15</strain>
    </source>
</reference>
<reference evidence="1" key="2">
    <citation type="submission" date="2024-06" db="EMBL/GenBank/DDBJ databases">
        <authorList>
            <person name="Deng Y."/>
        </authorList>
    </citation>
    <scope>NUCLEOTIDE SEQUENCE</scope>
    <source>
        <strain evidence="1">TCYB15</strain>
    </source>
</reference>
<protein>
    <recommendedName>
        <fullName evidence="2">Histidinol phosphate aminotransferase</fullName>
    </recommendedName>
</protein>
<dbReference type="EMBL" id="CP159193">
    <property type="protein sequence ID" value="XCF09831.1"/>
    <property type="molecule type" value="Genomic_DNA"/>
</dbReference>
<dbReference type="KEGG" id="suly:ABM428_12155"/>
<dbReference type="RefSeq" id="WP_353627976.1">
    <property type="nucleotide sequence ID" value="NZ_CP159193.1"/>
</dbReference>
<evidence type="ECO:0000313" key="1">
    <source>
        <dbReference type="EMBL" id="XCF09831.1"/>
    </source>
</evidence>
<gene>
    <name evidence="1" type="ORF">ABM428_12155</name>
</gene>
<evidence type="ECO:0008006" key="2">
    <source>
        <dbReference type="Google" id="ProtNLM"/>
    </source>
</evidence>
<dbReference type="AlphaFoldDB" id="A0AAU8C133"/>
<proteinExistence type="predicted"/>
<accession>A0AAU8C133</accession>
<organism evidence="1">
    <name type="scientific">Sulfitobacter sp. TCYB15</name>
    <dbReference type="NCBI Taxonomy" id="3229275"/>
    <lineage>
        <taxon>Bacteria</taxon>
        <taxon>Pseudomonadati</taxon>
        <taxon>Pseudomonadota</taxon>
        <taxon>Alphaproteobacteria</taxon>
        <taxon>Rhodobacterales</taxon>
        <taxon>Roseobacteraceae</taxon>
        <taxon>Sulfitobacter</taxon>
    </lineage>
</organism>
<name>A0AAU8C133_9RHOB</name>
<sequence>MRSSDRGQSAPNYTSACVVMFGVNILWLFVVIWALWGLLAVVLSGWAVNAMIDRIAARRG</sequence>